<evidence type="ECO:0000313" key="2">
    <source>
        <dbReference type="EMBL" id="KAA6438588.1"/>
    </source>
</evidence>
<dbReference type="RefSeq" id="WP_139013390.1">
    <property type="nucleotide sequence ID" value="NZ_VBSN01000049.1"/>
</dbReference>
<dbReference type="Pfam" id="PF00691">
    <property type="entry name" value="OmpA"/>
    <property type="match status" value="1"/>
</dbReference>
<accession>A0A5M8QTJ5</accession>
<dbReference type="Proteomes" id="UP000323994">
    <property type="component" value="Unassembled WGS sequence"/>
</dbReference>
<name>A0A5M8QTJ5_9BACT</name>
<dbReference type="Gene3D" id="3.30.1330.60">
    <property type="entry name" value="OmpA-like domain"/>
    <property type="match status" value="1"/>
</dbReference>
<keyword evidence="3" id="KW-1185">Reference proteome</keyword>
<protein>
    <submittedName>
        <fullName evidence="2">OmpA family protein</fullName>
    </submittedName>
</protein>
<reference evidence="2 3" key="1">
    <citation type="submission" date="2019-05" db="EMBL/GenBank/DDBJ databases">
        <authorList>
            <person name="Qu J.-H."/>
        </authorList>
    </citation>
    <scope>NUCLEOTIDE SEQUENCE [LARGE SCALE GENOMIC DNA]</scope>
    <source>
        <strain evidence="2 3">NS28</strain>
    </source>
</reference>
<evidence type="ECO:0000259" key="1">
    <source>
        <dbReference type="Pfam" id="PF00691"/>
    </source>
</evidence>
<organism evidence="2 3">
    <name type="scientific">Dyadobacter flavalbus</name>
    <dbReference type="NCBI Taxonomy" id="2579942"/>
    <lineage>
        <taxon>Bacteria</taxon>
        <taxon>Pseudomonadati</taxon>
        <taxon>Bacteroidota</taxon>
        <taxon>Cytophagia</taxon>
        <taxon>Cytophagales</taxon>
        <taxon>Spirosomataceae</taxon>
        <taxon>Dyadobacter</taxon>
    </lineage>
</organism>
<dbReference type="InterPro" id="IPR036737">
    <property type="entry name" value="OmpA-like_sf"/>
</dbReference>
<dbReference type="OrthoDB" id="9763897at2"/>
<comment type="caution">
    <text evidence="2">The sequence shown here is derived from an EMBL/GenBank/DDBJ whole genome shotgun (WGS) entry which is preliminary data.</text>
</comment>
<dbReference type="SUPFAM" id="SSF103088">
    <property type="entry name" value="OmpA-like"/>
    <property type="match status" value="1"/>
</dbReference>
<gene>
    <name evidence="2" type="ORF">FEM33_18140</name>
</gene>
<feature type="domain" description="OmpA-like" evidence="1">
    <location>
        <begin position="75"/>
        <end position="152"/>
    </location>
</feature>
<dbReference type="EMBL" id="VBSN01000049">
    <property type="protein sequence ID" value="KAA6438588.1"/>
    <property type="molecule type" value="Genomic_DNA"/>
</dbReference>
<evidence type="ECO:0000313" key="3">
    <source>
        <dbReference type="Proteomes" id="UP000323994"/>
    </source>
</evidence>
<proteinExistence type="predicted"/>
<dbReference type="AlphaFoldDB" id="A0A5M8QTJ5"/>
<sequence length="172" mass="19289">MFKSRAFWWILLVAWMTGATYWHVCKIKQLCGVTPYYRSTTVDESSLNITDGNKLNLESTGNITFAKSQAAANYDAAKPELDSLVRYLKANPAKYVMIKGAYLPDEKNYTTFSNLGLARASNIKKYLIIQGLPDSIFTISSQVRSNNGNRKDAIVGGIEFQFSSRRLPSLVQ</sequence>
<dbReference type="InterPro" id="IPR006665">
    <property type="entry name" value="OmpA-like"/>
</dbReference>